<feature type="domain" description="PNPLA" evidence="5">
    <location>
        <begin position="7"/>
        <end position="167"/>
    </location>
</feature>
<evidence type="ECO:0000256" key="4">
    <source>
        <dbReference type="PROSITE-ProRule" id="PRU01161"/>
    </source>
</evidence>
<keyword evidence="2 4" id="KW-0442">Lipid degradation</keyword>
<evidence type="ECO:0000256" key="2">
    <source>
        <dbReference type="ARBA" id="ARBA00022963"/>
    </source>
</evidence>
<evidence type="ECO:0000259" key="5">
    <source>
        <dbReference type="PROSITE" id="PS51635"/>
    </source>
</evidence>
<dbReference type="InterPro" id="IPR016035">
    <property type="entry name" value="Acyl_Trfase/lysoPLipase"/>
</dbReference>
<dbReference type="Gene3D" id="3.40.1090.10">
    <property type="entry name" value="Cytosolic phospholipase A2 catalytic domain"/>
    <property type="match status" value="1"/>
</dbReference>
<name>A0A9E2L510_9BACT</name>
<evidence type="ECO:0000313" key="6">
    <source>
        <dbReference type="EMBL" id="MBU3852332.1"/>
    </source>
</evidence>
<protein>
    <submittedName>
        <fullName evidence="6">Patatin-like phospholipase family protein</fullName>
    </submittedName>
</protein>
<dbReference type="Proteomes" id="UP000823865">
    <property type="component" value="Unassembled WGS sequence"/>
</dbReference>
<dbReference type="PANTHER" id="PTHR14226">
    <property type="entry name" value="NEUROPATHY TARGET ESTERASE/SWISS CHEESE D.MELANOGASTER"/>
    <property type="match status" value="1"/>
</dbReference>
<evidence type="ECO:0000256" key="1">
    <source>
        <dbReference type="ARBA" id="ARBA00022801"/>
    </source>
</evidence>
<gene>
    <name evidence="6" type="ORF">H9789_00610</name>
</gene>
<feature type="short sequence motif" description="DGA/G" evidence="4">
    <location>
        <begin position="154"/>
        <end position="156"/>
    </location>
</feature>
<dbReference type="GO" id="GO:0016787">
    <property type="term" value="F:hydrolase activity"/>
    <property type="evidence" value="ECO:0007669"/>
    <property type="project" value="UniProtKB-UniRule"/>
</dbReference>
<accession>A0A9E2L510</accession>
<organism evidence="6 7">
    <name type="scientific">Candidatus Paraprevotella stercoravium</name>
    <dbReference type="NCBI Taxonomy" id="2838725"/>
    <lineage>
        <taxon>Bacteria</taxon>
        <taxon>Pseudomonadati</taxon>
        <taxon>Bacteroidota</taxon>
        <taxon>Bacteroidia</taxon>
        <taxon>Bacteroidales</taxon>
        <taxon>Prevotellaceae</taxon>
        <taxon>Paraprevotella</taxon>
    </lineage>
</organism>
<dbReference type="Pfam" id="PF01734">
    <property type="entry name" value="Patatin"/>
    <property type="match status" value="1"/>
</dbReference>
<reference evidence="6" key="2">
    <citation type="submission" date="2021-04" db="EMBL/GenBank/DDBJ databases">
        <authorList>
            <person name="Gilroy R."/>
        </authorList>
    </citation>
    <scope>NUCLEOTIDE SEQUENCE</scope>
    <source>
        <strain evidence="6">G3-2149</strain>
    </source>
</reference>
<dbReference type="EMBL" id="JAHLFU010000014">
    <property type="protein sequence ID" value="MBU3852332.1"/>
    <property type="molecule type" value="Genomic_DNA"/>
</dbReference>
<feature type="short sequence motif" description="GXSXG" evidence="4">
    <location>
        <begin position="38"/>
        <end position="42"/>
    </location>
</feature>
<sequence length="325" mass="36133">MSRQVALALSGGGARGMAHIGVIRELLSHGFSIHSIAGCSIGSVVGAMYAMGKLQEFTDFILADGAQSVFSQLDFTFSDQGFIKGEKLIERLQEFAPDCNMEDLPVKLVIVATDMYTGNDVVYETGSVYRAIRASVAIPAVITAVHEDGCWLVDGGVVNPLPLLQLHRSPNDLLVAVNLYASPVFETENLTDVSDAKVSESGMWSQVRARWADLKAWRGNLIHSVFDDTHKKMGYFTTLRLMSELASKRLAEITIKSVSVDVLIEIPIASCGLFSFDKSVRMIRMGEEHAHKALEIWKNSQIVEKQPMKRPFDWRRLFRVLLRKK</sequence>
<dbReference type="PROSITE" id="PS51635">
    <property type="entry name" value="PNPLA"/>
    <property type="match status" value="1"/>
</dbReference>
<evidence type="ECO:0000313" key="7">
    <source>
        <dbReference type="Proteomes" id="UP000823865"/>
    </source>
</evidence>
<dbReference type="PANTHER" id="PTHR14226:SF76">
    <property type="entry name" value="NTE FAMILY PROTEIN RSSA"/>
    <property type="match status" value="1"/>
</dbReference>
<evidence type="ECO:0000256" key="3">
    <source>
        <dbReference type="ARBA" id="ARBA00023098"/>
    </source>
</evidence>
<proteinExistence type="predicted"/>
<reference evidence="6" key="1">
    <citation type="journal article" date="2021" name="PeerJ">
        <title>Extensive microbial diversity within the chicken gut microbiome revealed by metagenomics and culture.</title>
        <authorList>
            <person name="Gilroy R."/>
            <person name="Ravi A."/>
            <person name="Getino M."/>
            <person name="Pursley I."/>
            <person name="Horton D.L."/>
            <person name="Alikhan N.F."/>
            <person name="Baker D."/>
            <person name="Gharbi K."/>
            <person name="Hall N."/>
            <person name="Watson M."/>
            <person name="Adriaenssens E.M."/>
            <person name="Foster-Nyarko E."/>
            <person name="Jarju S."/>
            <person name="Secka A."/>
            <person name="Antonio M."/>
            <person name="Oren A."/>
            <person name="Chaudhuri R.R."/>
            <person name="La Ragione R."/>
            <person name="Hildebrand F."/>
            <person name="Pallen M.J."/>
        </authorList>
    </citation>
    <scope>NUCLEOTIDE SEQUENCE</scope>
    <source>
        <strain evidence="6">G3-2149</strain>
    </source>
</reference>
<dbReference type="AlphaFoldDB" id="A0A9E2L510"/>
<keyword evidence="1 4" id="KW-0378">Hydrolase</keyword>
<dbReference type="InterPro" id="IPR050301">
    <property type="entry name" value="NTE"/>
</dbReference>
<feature type="active site" description="Nucleophile" evidence="4">
    <location>
        <position position="40"/>
    </location>
</feature>
<comment type="caution">
    <text evidence="6">The sequence shown here is derived from an EMBL/GenBank/DDBJ whole genome shotgun (WGS) entry which is preliminary data.</text>
</comment>
<feature type="active site" description="Proton acceptor" evidence="4">
    <location>
        <position position="154"/>
    </location>
</feature>
<feature type="short sequence motif" description="GXGXXG" evidence="4">
    <location>
        <begin position="11"/>
        <end position="16"/>
    </location>
</feature>
<dbReference type="GO" id="GO:0016042">
    <property type="term" value="P:lipid catabolic process"/>
    <property type="evidence" value="ECO:0007669"/>
    <property type="project" value="UniProtKB-UniRule"/>
</dbReference>
<dbReference type="InterPro" id="IPR002641">
    <property type="entry name" value="PNPLA_dom"/>
</dbReference>
<dbReference type="SUPFAM" id="SSF52151">
    <property type="entry name" value="FabD/lysophospholipase-like"/>
    <property type="match status" value="1"/>
</dbReference>
<keyword evidence="3 4" id="KW-0443">Lipid metabolism</keyword>